<dbReference type="SUPFAM" id="SSF46934">
    <property type="entry name" value="UBA-like"/>
    <property type="match status" value="1"/>
</dbReference>
<dbReference type="InterPro" id="IPR005637">
    <property type="entry name" value="TAP_C_dom"/>
</dbReference>
<organism evidence="10 11">
    <name type="scientific">Molorchus minor</name>
    <dbReference type="NCBI Taxonomy" id="1323400"/>
    <lineage>
        <taxon>Eukaryota</taxon>
        <taxon>Metazoa</taxon>
        <taxon>Ecdysozoa</taxon>
        <taxon>Arthropoda</taxon>
        <taxon>Hexapoda</taxon>
        <taxon>Insecta</taxon>
        <taxon>Pterygota</taxon>
        <taxon>Neoptera</taxon>
        <taxon>Endopterygota</taxon>
        <taxon>Coleoptera</taxon>
        <taxon>Polyphaga</taxon>
        <taxon>Cucujiformia</taxon>
        <taxon>Chrysomeloidea</taxon>
        <taxon>Cerambycidae</taxon>
        <taxon>Lamiinae</taxon>
        <taxon>Monochamini</taxon>
        <taxon>Molorchus</taxon>
    </lineage>
</organism>
<gene>
    <name evidence="10" type="ORF">NQ317_014453</name>
</gene>
<dbReference type="SMART" id="SM00804">
    <property type="entry name" value="TAP_C"/>
    <property type="match status" value="1"/>
</dbReference>
<protein>
    <recommendedName>
        <fullName evidence="12">Nuclear RNA export factor 1</fullName>
    </recommendedName>
</protein>
<comment type="similarity">
    <text evidence="2">Belongs to the NXF family.</text>
</comment>
<dbReference type="PANTHER" id="PTHR10662">
    <property type="entry name" value="NUCLEAR RNA EXPORT FACTOR"/>
    <property type="match status" value="1"/>
</dbReference>
<dbReference type="InterPro" id="IPR002075">
    <property type="entry name" value="NTF2_dom"/>
</dbReference>
<evidence type="ECO:0000256" key="5">
    <source>
        <dbReference type="ARBA" id="ARBA00022737"/>
    </source>
</evidence>
<feature type="domain" description="NTF2" evidence="8">
    <location>
        <begin position="360"/>
        <end position="407"/>
    </location>
</feature>
<evidence type="ECO:0000259" key="8">
    <source>
        <dbReference type="PROSITE" id="PS50177"/>
    </source>
</evidence>
<dbReference type="Proteomes" id="UP001162164">
    <property type="component" value="Unassembled WGS sequence"/>
</dbReference>
<name>A0ABQ9J4S1_9CUCU</name>
<dbReference type="Gene3D" id="1.10.8.10">
    <property type="entry name" value="DNA helicase RuvA subunit, C-terminal domain"/>
    <property type="match status" value="1"/>
</dbReference>
<dbReference type="InterPro" id="IPR032710">
    <property type="entry name" value="NTF2-like_dom_sf"/>
</dbReference>
<dbReference type="Pfam" id="PF22602">
    <property type="entry name" value="NXF_NTF2"/>
    <property type="match status" value="1"/>
</dbReference>
<dbReference type="PANTHER" id="PTHR10662:SF22">
    <property type="entry name" value="NUCLEAR RNA EXPORT FACTOR 1"/>
    <property type="match status" value="1"/>
</dbReference>
<comment type="subcellular location">
    <subcellularLocation>
        <location evidence="1">Nucleus</location>
    </subcellularLocation>
</comment>
<evidence type="ECO:0000313" key="11">
    <source>
        <dbReference type="Proteomes" id="UP001162164"/>
    </source>
</evidence>
<dbReference type="InterPro" id="IPR030217">
    <property type="entry name" value="NXF_fam"/>
</dbReference>
<dbReference type="InterPro" id="IPR009060">
    <property type="entry name" value="UBA-like_sf"/>
</dbReference>
<dbReference type="Pfam" id="PF24048">
    <property type="entry name" value="LRR_NXF1-5"/>
    <property type="match status" value="1"/>
</dbReference>
<dbReference type="Pfam" id="PF03943">
    <property type="entry name" value="TAP_C"/>
    <property type="match status" value="1"/>
</dbReference>
<dbReference type="PROSITE" id="PS51450">
    <property type="entry name" value="LRR"/>
    <property type="match status" value="1"/>
</dbReference>
<keyword evidence="7" id="KW-0539">Nucleus</keyword>
<keyword evidence="4" id="KW-0433">Leucine-rich repeat</keyword>
<dbReference type="Gene3D" id="3.80.10.10">
    <property type="entry name" value="Ribonuclease Inhibitor"/>
    <property type="match status" value="1"/>
</dbReference>
<sequence length="566" mass="64195">MSSMNMKPRNDAVVINEASLPTGIYYRNKHIVNNVNYWHKFIVHNTEGLSRASVLRTILNHVHPLDLIPVSFSNDKNTSSFLGRNCGAAIEKLCKDNLTIGISDSTDSNIHQSLKLTVILKFATTGEFKIDVQRNILSVLQKRYDGNSRKLDLTRFDEDPELSEFCPLSQPKIMFFILHTSKNLTPSPEGYILCHNQIKVLNPLEAVTSIKVTYLDLRNNLIENIDDIGLLSIFGLTDLLLDRNPLCNKLTELSYIKRIKACCKNIERVDEIALEEGIVPIAKTNSLCNPQGYDLVNQLGHYNMLSRNLLRLADFSRSCKSLYRGSYSIIQLFTKVLPATEHDPFSFNVDLIYYATKCAVIVVNGVFREMPQTLLEPEKLYGFTRTFVLEISSQNGECNIINEQLHVYNALTHQTISSFKFSRPIETNALPETPNQKEQQQLADTLKIITNLNTEWSKKCLEECKYNLNKALTLFVDLYKLDRIPPEAFIFNKKNSISSKFVDDSNEKNLSDLSGKPDTADGVPSLKSSFVEVSKNIFQPISQLVAKRIKRLNKNQASSSMLIHLC</sequence>
<dbReference type="CDD" id="cd14342">
    <property type="entry name" value="UBA_TAP-C"/>
    <property type="match status" value="1"/>
</dbReference>
<keyword evidence="3" id="KW-0813">Transport</keyword>
<dbReference type="Gene3D" id="3.10.450.50">
    <property type="match status" value="1"/>
</dbReference>
<dbReference type="SUPFAM" id="SSF54427">
    <property type="entry name" value="NTF2-like"/>
    <property type="match status" value="1"/>
</dbReference>
<dbReference type="InterPro" id="IPR001611">
    <property type="entry name" value="Leu-rich_rpt"/>
</dbReference>
<comment type="caution">
    <text evidence="10">The sequence shown here is derived from an EMBL/GenBank/DDBJ whole genome shotgun (WGS) entry which is preliminary data.</text>
</comment>
<evidence type="ECO:0000256" key="3">
    <source>
        <dbReference type="ARBA" id="ARBA00022448"/>
    </source>
</evidence>
<evidence type="ECO:0000256" key="6">
    <source>
        <dbReference type="ARBA" id="ARBA00022816"/>
    </source>
</evidence>
<keyword evidence="5" id="KW-0677">Repeat</keyword>
<dbReference type="EMBL" id="JAPWTJ010001238">
    <property type="protein sequence ID" value="KAJ8973114.1"/>
    <property type="molecule type" value="Genomic_DNA"/>
</dbReference>
<evidence type="ECO:0000313" key="10">
    <source>
        <dbReference type="EMBL" id="KAJ8973114.1"/>
    </source>
</evidence>
<evidence type="ECO:0000259" key="9">
    <source>
        <dbReference type="PROSITE" id="PS51281"/>
    </source>
</evidence>
<proteinExistence type="inferred from homology"/>
<dbReference type="InterPro" id="IPR032675">
    <property type="entry name" value="LRR_dom_sf"/>
</dbReference>
<keyword evidence="11" id="KW-1185">Reference proteome</keyword>
<dbReference type="PROSITE" id="PS51281">
    <property type="entry name" value="TAP_C"/>
    <property type="match status" value="1"/>
</dbReference>
<keyword evidence="6" id="KW-0509">mRNA transport</keyword>
<evidence type="ECO:0000256" key="1">
    <source>
        <dbReference type="ARBA" id="ARBA00004123"/>
    </source>
</evidence>
<accession>A0ABQ9J4S1</accession>
<dbReference type="InterPro" id="IPR018222">
    <property type="entry name" value="Nuclear_transport_factor_2_euk"/>
</dbReference>
<evidence type="ECO:0008006" key="12">
    <source>
        <dbReference type="Google" id="ProtNLM"/>
    </source>
</evidence>
<evidence type="ECO:0000256" key="7">
    <source>
        <dbReference type="ARBA" id="ARBA00023242"/>
    </source>
</evidence>
<evidence type="ECO:0000256" key="2">
    <source>
        <dbReference type="ARBA" id="ARBA00009285"/>
    </source>
</evidence>
<dbReference type="SUPFAM" id="SSF52058">
    <property type="entry name" value="L domain-like"/>
    <property type="match status" value="1"/>
</dbReference>
<dbReference type="InterPro" id="IPR057125">
    <property type="entry name" value="NXF1/2/3/5-like_LRR"/>
</dbReference>
<evidence type="ECO:0000256" key="4">
    <source>
        <dbReference type="ARBA" id="ARBA00022614"/>
    </source>
</evidence>
<dbReference type="PROSITE" id="PS50177">
    <property type="entry name" value="NTF2_DOMAIN"/>
    <property type="match status" value="1"/>
</dbReference>
<feature type="domain" description="TAP-C" evidence="9">
    <location>
        <begin position="437"/>
        <end position="492"/>
    </location>
</feature>
<reference evidence="10" key="1">
    <citation type="journal article" date="2023" name="Insect Mol. Biol.">
        <title>Genome sequencing provides insights into the evolution of gene families encoding plant cell wall-degrading enzymes in longhorned beetles.</title>
        <authorList>
            <person name="Shin N.R."/>
            <person name="Okamura Y."/>
            <person name="Kirsch R."/>
            <person name="Pauchet Y."/>
        </authorList>
    </citation>
    <scope>NUCLEOTIDE SEQUENCE</scope>
    <source>
        <strain evidence="10">MMC_N1</strain>
    </source>
</reference>